<reference evidence="2 3" key="1">
    <citation type="submission" date="2019-02" db="EMBL/GenBank/DDBJ databases">
        <title>Deep-cultivation of Planctomycetes and their phenomic and genomic characterization uncovers novel biology.</title>
        <authorList>
            <person name="Wiegand S."/>
            <person name="Jogler M."/>
            <person name="Boedeker C."/>
            <person name="Pinto D."/>
            <person name="Vollmers J."/>
            <person name="Rivas-Marin E."/>
            <person name="Kohn T."/>
            <person name="Peeters S.H."/>
            <person name="Heuer A."/>
            <person name="Rast P."/>
            <person name="Oberbeckmann S."/>
            <person name="Bunk B."/>
            <person name="Jeske O."/>
            <person name="Meyerdierks A."/>
            <person name="Storesund J.E."/>
            <person name="Kallscheuer N."/>
            <person name="Luecker S."/>
            <person name="Lage O.M."/>
            <person name="Pohl T."/>
            <person name="Merkel B.J."/>
            <person name="Hornburger P."/>
            <person name="Mueller R.-W."/>
            <person name="Bruemmer F."/>
            <person name="Labrenz M."/>
            <person name="Spormann A.M."/>
            <person name="Op den Camp H."/>
            <person name="Overmann J."/>
            <person name="Amann R."/>
            <person name="Jetten M.S.M."/>
            <person name="Mascher T."/>
            <person name="Medema M.H."/>
            <person name="Devos D.P."/>
            <person name="Kaster A.-K."/>
            <person name="Ovreas L."/>
            <person name="Rohde M."/>
            <person name="Galperin M.Y."/>
            <person name="Jogler C."/>
        </authorList>
    </citation>
    <scope>NUCLEOTIDE SEQUENCE [LARGE SCALE GENOMIC DNA]</scope>
    <source>
        <strain evidence="2 3">V22</strain>
    </source>
</reference>
<proteinExistence type="predicted"/>
<dbReference type="Pfam" id="PF13360">
    <property type="entry name" value="PQQ_2"/>
    <property type="match status" value="1"/>
</dbReference>
<accession>A0A517TF04</accession>
<dbReference type="EMBL" id="CP036316">
    <property type="protein sequence ID" value="QDT66954.1"/>
    <property type="molecule type" value="Genomic_DNA"/>
</dbReference>
<gene>
    <name evidence="2" type="ORF">V22_42260</name>
</gene>
<dbReference type="PANTHER" id="PTHR34512:SF30">
    <property type="entry name" value="OUTER MEMBRANE PROTEIN ASSEMBLY FACTOR BAMB"/>
    <property type="match status" value="1"/>
</dbReference>
<dbReference type="Proteomes" id="UP000319976">
    <property type="component" value="Chromosome"/>
</dbReference>
<dbReference type="RefSeq" id="WP_145266518.1">
    <property type="nucleotide sequence ID" value="NZ_CP036316.1"/>
</dbReference>
<name>A0A517TF04_9PLAN</name>
<dbReference type="SUPFAM" id="SSF50998">
    <property type="entry name" value="Quinoprotein alcohol dehydrogenase-like"/>
    <property type="match status" value="1"/>
</dbReference>
<dbReference type="Gene3D" id="2.130.10.10">
    <property type="entry name" value="YVTN repeat-like/Quinoprotein amine dehydrogenase"/>
    <property type="match status" value="2"/>
</dbReference>
<sequence>MHSPIRHAHTPSLWLRGFILAGLLVLSHVGCGESPLPTVSAKEDTAPRTTETGETITVNKVPVTEIEPPGRDGLDWPIFLGPDGTGVSMEQGEIPVFDRQGPPVLWEVGLGTGYSAPSILGNRVVIHHRVADRELIDCLHAKTGERLWRTASATDYSDPYGYNNGPRCTPLVTDDYCYTYGVGGRLTCLDTYSGEVQWFHEVAKEYDLPRWFFGVGCTPVLYGDLLIVLVGGQPDDGVVAFNHKTGEKVWSAVGKKTWDGFMTSWGERYQWTGDEMLVSYSSPVVKQIHGKDHLLCLMRQGLVSLNPSNGKEHFRSWFRAKVHESVNVSRPVVVDDRILLTAAYRVGAACLKVAENGQSYEELWRDPRSMASHMTTPIIVDGYAYGSSGRHENGATVVCTDMKTGAEQWSIIGNEEINGKLIADPASRRVMWADTKEPAPWPYFGRASLIYIKPEQKWVVLGERGTLALAELSPEGYTELARTSYDSISAPSWTAPVYSRGRLYLRDEDTLLCLDLRPEAVK</sequence>
<evidence type="ECO:0000259" key="1">
    <source>
        <dbReference type="Pfam" id="PF13360"/>
    </source>
</evidence>
<dbReference type="PANTHER" id="PTHR34512">
    <property type="entry name" value="CELL SURFACE PROTEIN"/>
    <property type="match status" value="1"/>
</dbReference>
<evidence type="ECO:0000313" key="2">
    <source>
        <dbReference type="EMBL" id="QDT66954.1"/>
    </source>
</evidence>
<keyword evidence="3" id="KW-1185">Reference proteome</keyword>
<dbReference type="InterPro" id="IPR011047">
    <property type="entry name" value="Quinoprotein_ADH-like_sf"/>
</dbReference>
<dbReference type="InterPro" id="IPR015943">
    <property type="entry name" value="WD40/YVTN_repeat-like_dom_sf"/>
</dbReference>
<dbReference type="KEGG" id="chya:V22_42260"/>
<dbReference type="OrthoDB" id="9815737at2"/>
<protein>
    <submittedName>
        <fullName evidence="2">Outer membrane biogenesis protein BamB</fullName>
    </submittedName>
</protein>
<dbReference type="AlphaFoldDB" id="A0A517TF04"/>
<evidence type="ECO:0000313" key="3">
    <source>
        <dbReference type="Proteomes" id="UP000319976"/>
    </source>
</evidence>
<dbReference type="InterPro" id="IPR002372">
    <property type="entry name" value="PQQ_rpt_dom"/>
</dbReference>
<feature type="domain" description="Pyrrolo-quinoline quinone repeat" evidence="1">
    <location>
        <begin position="134"/>
        <end position="410"/>
    </location>
</feature>
<organism evidence="2 3">
    <name type="scientific">Calycomorphotria hydatis</name>
    <dbReference type="NCBI Taxonomy" id="2528027"/>
    <lineage>
        <taxon>Bacteria</taxon>
        <taxon>Pseudomonadati</taxon>
        <taxon>Planctomycetota</taxon>
        <taxon>Planctomycetia</taxon>
        <taxon>Planctomycetales</taxon>
        <taxon>Planctomycetaceae</taxon>
        <taxon>Calycomorphotria</taxon>
    </lineage>
</organism>